<protein>
    <submittedName>
        <fullName evidence="2">Uncharacterized protein</fullName>
    </submittedName>
</protein>
<sequence length="521" mass="58809">MDYKLERRQHTSGRGHRDFDHHSDVGRYQRDGRNDYPRKSVDLPADGHAWSSQEPNKDSHTFHQSRHRDDQSKSSESYQYRESRSSRDRDSYDHPRHRDSQSKSSESYQYRESRSSRDRDGYDRSSSSGHRSRYPESYPYRESHSSRDRDGYDHSSSQVSHPRHSDSQSKSSNTYQHGRSHSSKGRENHDHSQLSDSHFRNADSYQYRQSSNPDSYRPTSGRQSHNPESAVDKSDGRPLNSSQGFRGRNTPDADISFRHGNLTNASNHAGFKNKHHPSAGQERFHPYKSVGGQRDQESSGSNASHSYPKSKDPYMRQDPAEPNGSHWQLKSRDLSGPNASNPNSQHHAGPNTSHHQPQYPLGTNSSQLPPSWHSAGPNTSQARHPSGPNTSQPQFYTGRNTSQPRYSTGPNISQPRYPAAPDTSQPPPSWHFAERNSSQPQQLCHPEPGGRVWQAPGTSHHVSTRGKADSADIFAASTQATQVSHSSCRPFGSSDDDDDEGDEDDEEEEDDMDDDDANSEK</sequence>
<feature type="non-terminal residue" evidence="2">
    <location>
        <position position="521"/>
    </location>
</feature>
<feature type="compositionally biased region" description="Polar residues" evidence="1">
    <location>
        <begin position="168"/>
        <end position="177"/>
    </location>
</feature>
<feature type="compositionally biased region" description="Polar residues" evidence="1">
    <location>
        <begin position="298"/>
        <end position="307"/>
    </location>
</feature>
<feature type="compositionally biased region" description="Polar residues" evidence="1">
    <location>
        <begin position="376"/>
        <end position="414"/>
    </location>
</feature>
<feature type="compositionally biased region" description="Basic and acidic residues" evidence="1">
    <location>
        <begin position="309"/>
        <end position="319"/>
    </location>
</feature>
<feature type="region of interest" description="Disordered" evidence="1">
    <location>
        <begin position="1"/>
        <end position="521"/>
    </location>
</feature>
<proteinExistence type="predicted"/>
<feature type="compositionally biased region" description="Basic and acidic residues" evidence="1">
    <location>
        <begin position="1"/>
        <end position="41"/>
    </location>
</feature>
<dbReference type="AlphaFoldDB" id="A0A433SLR4"/>
<feature type="compositionally biased region" description="Acidic residues" evidence="1">
    <location>
        <begin position="494"/>
        <end position="521"/>
    </location>
</feature>
<keyword evidence="3" id="KW-1185">Reference proteome</keyword>
<organism evidence="2 3">
    <name type="scientific">Elysia chlorotica</name>
    <name type="common">Eastern emerald elysia</name>
    <name type="synonym">Sea slug</name>
    <dbReference type="NCBI Taxonomy" id="188477"/>
    <lineage>
        <taxon>Eukaryota</taxon>
        <taxon>Metazoa</taxon>
        <taxon>Spiralia</taxon>
        <taxon>Lophotrochozoa</taxon>
        <taxon>Mollusca</taxon>
        <taxon>Gastropoda</taxon>
        <taxon>Heterobranchia</taxon>
        <taxon>Euthyneura</taxon>
        <taxon>Panpulmonata</taxon>
        <taxon>Sacoglossa</taxon>
        <taxon>Placobranchoidea</taxon>
        <taxon>Plakobranchidae</taxon>
        <taxon>Elysia</taxon>
    </lineage>
</organism>
<name>A0A433SLR4_ELYCH</name>
<feature type="compositionally biased region" description="Basic and acidic residues" evidence="1">
    <location>
        <begin position="184"/>
        <end position="201"/>
    </location>
</feature>
<feature type="compositionally biased region" description="Basic and acidic residues" evidence="1">
    <location>
        <begin position="55"/>
        <end position="101"/>
    </location>
</feature>
<feature type="compositionally biased region" description="Basic and acidic residues" evidence="1">
    <location>
        <begin position="139"/>
        <end position="153"/>
    </location>
</feature>
<evidence type="ECO:0000313" key="2">
    <source>
        <dbReference type="EMBL" id="RUS70106.1"/>
    </source>
</evidence>
<gene>
    <name evidence="2" type="ORF">EGW08_022131</name>
</gene>
<evidence type="ECO:0000313" key="3">
    <source>
        <dbReference type="Proteomes" id="UP000271974"/>
    </source>
</evidence>
<dbReference type="Proteomes" id="UP000271974">
    <property type="component" value="Unassembled WGS sequence"/>
</dbReference>
<feature type="compositionally biased region" description="Basic and acidic residues" evidence="1">
    <location>
        <begin position="109"/>
        <end position="123"/>
    </location>
</feature>
<accession>A0A433SLR4</accession>
<comment type="caution">
    <text evidence="2">The sequence shown here is derived from an EMBL/GenBank/DDBJ whole genome shotgun (WGS) entry which is preliminary data.</text>
</comment>
<feature type="compositionally biased region" description="Polar residues" evidence="1">
    <location>
        <begin position="476"/>
        <end position="487"/>
    </location>
</feature>
<evidence type="ECO:0000256" key="1">
    <source>
        <dbReference type="SAM" id="MobiDB-lite"/>
    </source>
</evidence>
<feature type="compositionally biased region" description="Polar residues" evidence="1">
    <location>
        <begin position="203"/>
        <end position="227"/>
    </location>
</feature>
<dbReference type="EMBL" id="RQTK01001490">
    <property type="protein sequence ID" value="RUS70106.1"/>
    <property type="molecule type" value="Genomic_DNA"/>
</dbReference>
<feature type="compositionally biased region" description="Polar residues" evidence="1">
    <location>
        <begin position="337"/>
        <end position="369"/>
    </location>
</feature>
<reference evidence="2 3" key="1">
    <citation type="submission" date="2019-01" db="EMBL/GenBank/DDBJ databases">
        <title>A draft genome assembly of the solar-powered sea slug Elysia chlorotica.</title>
        <authorList>
            <person name="Cai H."/>
            <person name="Li Q."/>
            <person name="Fang X."/>
            <person name="Li J."/>
            <person name="Curtis N.E."/>
            <person name="Altenburger A."/>
            <person name="Shibata T."/>
            <person name="Feng M."/>
            <person name="Maeda T."/>
            <person name="Schwartz J.A."/>
            <person name="Shigenobu S."/>
            <person name="Lundholm N."/>
            <person name="Nishiyama T."/>
            <person name="Yang H."/>
            <person name="Hasebe M."/>
            <person name="Li S."/>
            <person name="Pierce S.K."/>
            <person name="Wang J."/>
        </authorList>
    </citation>
    <scope>NUCLEOTIDE SEQUENCE [LARGE SCALE GENOMIC DNA]</scope>
    <source>
        <strain evidence="2">EC2010</strain>
        <tissue evidence="2">Whole organism of an adult</tissue>
    </source>
</reference>